<name>A0A177EDP6_9MICR</name>
<dbReference type="EMBL" id="LTDL01000038">
    <property type="protein sequence ID" value="OAG29938.1"/>
    <property type="molecule type" value="Genomic_DNA"/>
</dbReference>
<dbReference type="VEuPathDB" id="MicrosporidiaDB:NEDG_01485"/>
<dbReference type="Proteomes" id="UP000185944">
    <property type="component" value="Unassembled WGS sequence"/>
</dbReference>
<dbReference type="SUPFAM" id="SSF103657">
    <property type="entry name" value="BAR/IMD domain-like"/>
    <property type="match status" value="1"/>
</dbReference>
<comment type="caution">
    <text evidence="1">The sequence shown here is derived from an EMBL/GenBank/DDBJ whole genome shotgun (WGS) entry which is preliminary data.</text>
</comment>
<dbReference type="GeneID" id="93647835"/>
<keyword evidence="2" id="KW-1185">Reference proteome</keyword>
<organism evidence="1 2">
    <name type="scientific">Nematocida displodere</name>
    <dbReference type="NCBI Taxonomy" id="1805483"/>
    <lineage>
        <taxon>Eukaryota</taxon>
        <taxon>Fungi</taxon>
        <taxon>Fungi incertae sedis</taxon>
        <taxon>Microsporidia</taxon>
        <taxon>Nematocida</taxon>
    </lineage>
</organism>
<evidence type="ECO:0008006" key="3">
    <source>
        <dbReference type="Google" id="ProtNLM"/>
    </source>
</evidence>
<gene>
    <name evidence="1" type="ORF">NEDG_01485</name>
</gene>
<accession>A0A177EDP6</accession>
<sequence>MEYNTIKTRLKDRLTKEYKKTKHTEEYLKTEAGYKKTRESIKQIEAEITTMLSSFTATTFYANITSGLYSGFEILKDKIKSQKQPKTAAKEEQDFFGIFALSLGELASNTSGQVSKKFEDLSGSLKKISAGRVQFKESMSHNLMVIEEMKEKYKNIDGTRLRILDLRQRIESTSVDVDEEKLRREFTEECDQLYSSMRGFSSSEELIDLAFGIGNSMKNFFGDAFDALADSEHVERHAAE</sequence>
<dbReference type="InterPro" id="IPR027267">
    <property type="entry name" value="AH/BAR_dom_sf"/>
</dbReference>
<dbReference type="OrthoDB" id="2193325at2759"/>
<evidence type="ECO:0000313" key="1">
    <source>
        <dbReference type="EMBL" id="OAG29938.1"/>
    </source>
</evidence>
<proteinExistence type="predicted"/>
<evidence type="ECO:0000313" key="2">
    <source>
        <dbReference type="Proteomes" id="UP000185944"/>
    </source>
</evidence>
<reference evidence="1 2" key="1">
    <citation type="submission" date="2016-02" db="EMBL/GenBank/DDBJ databases">
        <title>Discovery of a natural microsporidian pathogen with a broad tissue tropism in Caenorhabditis elegans.</title>
        <authorList>
            <person name="Luallen R.J."/>
            <person name="Reinke A.W."/>
            <person name="Tong L."/>
            <person name="Botts M.R."/>
            <person name="Felix M.-A."/>
            <person name="Troemel E.R."/>
        </authorList>
    </citation>
    <scope>NUCLEOTIDE SEQUENCE [LARGE SCALE GENOMIC DNA]</scope>
    <source>
        <strain evidence="1 2">JUm2807</strain>
    </source>
</reference>
<dbReference type="RefSeq" id="XP_067544490.1">
    <property type="nucleotide sequence ID" value="XM_067688903.1"/>
</dbReference>
<protein>
    <recommendedName>
        <fullName evidence="3">BAR domain-containing protein</fullName>
    </recommendedName>
</protein>
<dbReference type="AlphaFoldDB" id="A0A177EDP6"/>